<dbReference type="Proteomes" id="UP000515121">
    <property type="component" value="Unplaced"/>
</dbReference>
<dbReference type="OrthoDB" id="1721742at2759"/>
<organism evidence="1 2">
    <name type="scientific">Durio zibethinus</name>
    <name type="common">Durian</name>
    <dbReference type="NCBI Taxonomy" id="66656"/>
    <lineage>
        <taxon>Eukaryota</taxon>
        <taxon>Viridiplantae</taxon>
        <taxon>Streptophyta</taxon>
        <taxon>Embryophyta</taxon>
        <taxon>Tracheophyta</taxon>
        <taxon>Spermatophyta</taxon>
        <taxon>Magnoliopsida</taxon>
        <taxon>eudicotyledons</taxon>
        <taxon>Gunneridae</taxon>
        <taxon>Pentapetalae</taxon>
        <taxon>rosids</taxon>
        <taxon>malvids</taxon>
        <taxon>Malvales</taxon>
        <taxon>Malvaceae</taxon>
        <taxon>Helicteroideae</taxon>
        <taxon>Durio</taxon>
    </lineage>
</organism>
<dbReference type="AlphaFoldDB" id="A0A6P6AYW0"/>
<gene>
    <name evidence="2" type="primary">LOC111313649</name>
</gene>
<keyword evidence="1" id="KW-1185">Reference proteome</keyword>
<dbReference type="GeneID" id="111313649"/>
<name>A0A6P6AYW0_DURZI</name>
<dbReference type="RefSeq" id="XP_022770053.1">
    <property type="nucleotide sequence ID" value="XM_022914318.1"/>
</dbReference>
<reference evidence="2" key="1">
    <citation type="submission" date="2025-08" db="UniProtKB">
        <authorList>
            <consortium name="RefSeq"/>
        </authorList>
    </citation>
    <scope>IDENTIFICATION</scope>
    <source>
        <tissue evidence="2">Fruit stalk</tissue>
    </source>
</reference>
<evidence type="ECO:0000313" key="1">
    <source>
        <dbReference type="Proteomes" id="UP000515121"/>
    </source>
</evidence>
<proteinExistence type="predicted"/>
<accession>A0A6P6AYW0</accession>
<sequence length="57" mass="6356">MHPGRMWNGESRSIDRLGAWIDAGNDGGPSLGFRCARGDIVVVIVERSTHRLDMPRH</sequence>
<protein>
    <submittedName>
        <fullName evidence="2">Uncharacterized protein LOC111313649</fullName>
    </submittedName>
</protein>
<dbReference type="KEGG" id="dzi:111313649"/>
<evidence type="ECO:0000313" key="2">
    <source>
        <dbReference type="RefSeq" id="XP_022770053.1"/>
    </source>
</evidence>